<proteinExistence type="predicted"/>
<dbReference type="EMBL" id="JALQCW010000043">
    <property type="protein sequence ID" value="MCK9799515.1"/>
    <property type="molecule type" value="Genomic_DNA"/>
</dbReference>
<name>A0A9X1YWN0_9PSED</name>
<reference evidence="1 2" key="1">
    <citation type="journal article" date="2022" name="Int. J. Syst. Evol. Microbiol.">
        <title>Pseudomonas aegrilactucae sp. nov. and Pseudomonas morbosilactucae sp. nov., pathogens causing bacterial rot of lettuce in Japan.</title>
        <authorList>
            <person name="Sawada H."/>
            <person name="Fujikawa T."/>
            <person name="Satou M."/>
        </authorList>
    </citation>
    <scope>NUCLEOTIDE SEQUENCE [LARGE SCALE GENOMIC DNA]</scope>
    <source>
        <strain evidence="1 2">MAFF 302030</strain>
    </source>
</reference>
<protein>
    <submittedName>
        <fullName evidence="1">Uncharacterized protein</fullName>
    </submittedName>
</protein>
<comment type="caution">
    <text evidence="1">The sequence shown here is derived from an EMBL/GenBank/DDBJ whole genome shotgun (WGS) entry which is preliminary data.</text>
</comment>
<sequence length="196" mass="21914">MNVFKLDNRTLQLLNAQVNLSETFVHTIRSAPKREAMTFRLKVDRGQTDTIFTVELGSERHTLTLDNGPKTHLKLADFIEEIANGTSDLGGVVDLTPLPHATRQYGVFETAHQQQLFELVRRGGVLDLYMGFDLPIQVALHRCSTRNAVTTIMSIGKKRPRTKCFTLSGTEIEMYQKLVESIQHLAELATPAAHAA</sequence>
<gene>
    <name evidence="1" type="ORF">M1B34_17835</name>
</gene>
<reference evidence="1 2" key="2">
    <citation type="journal article" date="2023" name="Plant Pathol.">
        <title>Dismantling and reorganizing Pseudomonas marginalis sensu#lato.</title>
        <authorList>
            <person name="Sawada H."/>
            <person name="Fujikawa T."/>
            <person name="Satou M."/>
        </authorList>
    </citation>
    <scope>NUCLEOTIDE SEQUENCE [LARGE SCALE GENOMIC DNA]</scope>
    <source>
        <strain evidence="1 2">MAFF 302030</strain>
    </source>
</reference>
<dbReference type="RefSeq" id="WP_268265823.1">
    <property type="nucleotide sequence ID" value="NZ_JALQCW010000043.1"/>
</dbReference>
<dbReference type="Proteomes" id="UP001155059">
    <property type="component" value="Unassembled WGS sequence"/>
</dbReference>
<evidence type="ECO:0000313" key="1">
    <source>
        <dbReference type="EMBL" id="MCK9799515.1"/>
    </source>
</evidence>
<organism evidence="1 2">
    <name type="scientific">Pseudomonas morbosilactucae</name>
    <dbReference type="NCBI Taxonomy" id="2938197"/>
    <lineage>
        <taxon>Bacteria</taxon>
        <taxon>Pseudomonadati</taxon>
        <taxon>Pseudomonadota</taxon>
        <taxon>Gammaproteobacteria</taxon>
        <taxon>Pseudomonadales</taxon>
        <taxon>Pseudomonadaceae</taxon>
        <taxon>Pseudomonas</taxon>
    </lineage>
</organism>
<dbReference type="AlphaFoldDB" id="A0A9X1YWN0"/>
<evidence type="ECO:0000313" key="2">
    <source>
        <dbReference type="Proteomes" id="UP001155059"/>
    </source>
</evidence>
<accession>A0A9X1YWN0</accession>